<accession>A0A192CH78</accession>
<dbReference type="AlphaFoldDB" id="A0A192CH78"/>
<reference evidence="2 3" key="1">
    <citation type="submission" date="2016-03" db="EMBL/GenBank/DDBJ databases">
        <title>Genome Sequence and Comparative Pathogenic Determinants of Uropathogenic Escherichia coli O25b:H4, a Clinical Isolate from Saudi Arabia.</title>
        <authorList>
            <person name="Alyamani E.A.J."/>
            <person name="Khiyami M.A."/>
            <person name="Booq R.Y."/>
            <person name="Bahwerth F.S."/>
            <person name="Vaisvil B."/>
            <person name="Schmitt D.P."/>
            <person name="Kapatral V."/>
        </authorList>
    </citation>
    <scope>NUCLEOTIDE SEQUENCE [LARGE SCALE GENOMIC DNA]</scope>
    <source>
        <strain evidence="2 3">O25b:H4</strain>
    </source>
</reference>
<evidence type="ECO:0000313" key="2">
    <source>
        <dbReference type="EMBL" id="ANK04869.1"/>
    </source>
</evidence>
<gene>
    <name evidence="2" type="ORF">WLH_03608</name>
</gene>
<evidence type="ECO:0000313" key="3">
    <source>
        <dbReference type="Proteomes" id="UP000183316"/>
    </source>
</evidence>
<dbReference type="EMBL" id="CP015085">
    <property type="protein sequence ID" value="ANK04869.1"/>
    <property type="molecule type" value="Genomic_DNA"/>
</dbReference>
<protein>
    <submittedName>
        <fullName evidence="2">Uncharacterized protein</fullName>
    </submittedName>
</protein>
<dbReference type="Proteomes" id="UP000183316">
    <property type="component" value="Chromosome"/>
</dbReference>
<dbReference type="InterPro" id="IPR011049">
    <property type="entry name" value="Serralysin-like_metalloprot_C"/>
</dbReference>
<dbReference type="SUPFAM" id="SSF101967">
    <property type="entry name" value="Adhesin YadA, collagen-binding domain"/>
    <property type="match status" value="1"/>
</dbReference>
<proteinExistence type="predicted"/>
<sequence>MHPDVAPLLLVRECMPDQFASLGTAACVVDKAGNGMALSSWSASDATGAVTVGVVAKGTHQNSMAQGEFSCTTRENEVYIRYDSGVTNPVSPRGPDKIRGPGGISDGAWDTEAATIRQLNPLTDEVYSGISGRITA</sequence>
<organism evidence="2 3">
    <name type="scientific">Escherichia coli O25b:H4</name>
    <dbReference type="NCBI Taxonomy" id="941280"/>
    <lineage>
        <taxon>Bacteria</taxon>
        <taxon>Pseudomonadati</taxon>
        <taxon>Pseudomonadota</taxon>
        <taxon>Gammaproteobacteria</taxon>
        <taxon>Enterobacterales</taxon>
        <taxon>Enterobacteriaceae</taxon>
        <taxon>Escherichia</taxon>
    </lineage>
</organism>
<feature type="region of interest" description="Disordered" evidence="1">
    <location>
        <begin position="84"/>
        <end position="104"/>
    </location>
</feature>
<evidence type="ECO:0000256" key="1">
    <source>
        <dbReference type="SAM" id="MobiDB-lite"/>
    </source>
</evidence>
<dbReference type="PATRIC" id="fig|941280.3.peg.3580"/>
<dbReference type="Gene3D" id="2.150.10.10">
    <property type="entry name" value="Serralysin-like metalloprotease, C-terminal"/>
    <property type="match status" value="1"/>
</dbReference>
<name>A0A192CH78_ECO25</name>